<dbReference type="AlphaFoldDB" id="H6KZ92"/>
<sequence>MRLYLLLLFLWSGWALQAQKQDSLAICKLRPDYSWESYAVPELGYDFYTPLNDSLGNAYHGPSFRFSFYQYSYDDESWGPAYLNLYVRLQRLYETEKGISQQFLWGLGAEFSFETGLYRSFFVPYFGADLGNMGRSDLGSSFQFSPVLGLNILHNKRVSWRINSRYTFATGEHNSSLSGWTLGSSIQLNFW</sequence>
<dbReference type="STRING" id="984262.SGRA_1747"/>
<name>H6KZ92_SAPGL</name>
<keyword evidence="3" id="KW-1185">Reference proteome</keyword>
<evidence type="ECO:0000313" key="2">
    <source>
        <dbReference type="EMBL" id="AFC24482.1"/>
    </source>
</evidence>
<dbReference type="RefSeq" id="WP_015692115.1">
    <property type="nucleotide sequence ID" value="NC_016940.1"/>
</dbReference>
<proteinExistence type="predicted"/>
<accession>H6KZ92</accession>
<dbReference type="HOGENOM" id="CLU_1460309_0_0_10"/>
<dbReference type="Proteomes" id="UP000007519">
    <property type="component" value="Chromosome"/>
</dbReference>
<feature type="signal peptide" evidence="1">
    <location>
        <begin position="1"/>
        <end position="20"/>
    </location>
</feature>
<evidence type="ECO:0000256" key="1">
    <source>
        <dbReference type="SAM" id="SignalP"/>
    </source>
</evidence>
<reference evidence="2 3" key="1">
    <citation type="journal article" date="2012" name="Stand. Genomic Sci.">
        <title>Complete genome sequencing and analysis of Saprospira grandis str. Lewin, a predatory marine bacterium.</title>
        <authorList>
            <person name="Saw J.H."/>
            <person name="Yuryev A."/>
            <person name="Kanbe M."/>
            <person name="Hou S."/>
            <person name="Young A.G."/>
            <person name="Aizawa S."/>
            <person name="Alam M."/>
        </authorList>
    </citation>
    <scope>NUCLEOTIDE SEQUENCE [LARGE SCALE GENOMIC DNA]</scope>
    <source>
        <strain evidence="2 3">Lewin</strain>
    </source>
</reference>
<evidence type="ECO:0008006" key="4">
    <source>
        <dbReference type="Google" id="ProtNLM"/>
    </source>
</evidence>
<evidence type="ECO:0000313" key="3">
    <source>
        <dbReference type="Proteomes" id="UP000007519"/>
    </source>
</evidence>
<gene>
    <name evidence="2" type="ordered locus">SGRA_1747</name>
</gene>
<organism evidence="2 3">
    <name type="scientific">Saprospira grandis (strain Lewin)</name>
    <dbReference type="NCBI Taxonomy" id="984262"/>
    <lineage>
        <taxon>Bacteria</taxon>
        <taxon>Pseudomonadati</taxon>
        <taxon>Bacteroidota</taxon>
        <taxon>Saprospiria</taxon>
        <taxon>Saprospirales</taxon>
        <taxon>Saprospiraceae</taxon>
        <taxon>Saprospira</taxon>
    </lineage>
</organism>
<dbReference type="KEGG" id="sgn:SGRA_1747"/>
<keyword evidence="1" id="KW-0732">Signal</keyword>
<feature type="chain" id="PRO_5003604499" description="Secreted protein" evidence="1">
    <location>
        <begin position="21"/>
        <end position="191"/>
    </location>
</feature>
<protein>
    <recommendedName>
        <fullName evidence="4">Secreted protein</fullName>
    </recommendedName>
</protein>
<dbReference type="EMBL" id="CP002831">
    <property type="protein sequence ID" value="AFC24482.1"/>
    <property type="molecule type" value="Genomic_DNA"/>
</dbReference>
<dbReference type="OrthoDB" id="9820434at2"/>